<comment type="caution">
    <text evidence="1">The sequence shown here is derived from an EMBL/GenBank/DDBJ whole genome shotgun (WGS) entry which is preliminary data.</text>
</comment>
<evidence type="ECO:0000313" key="1">
    <source>
        <dbReference type="EMBL" id="MCS4486364.1"/>
    </source>
</evidence>
<evidence type="ECO:0008006" key="3">
    <source>
        <dbReference type="Google" id="ProtNLM"/>
    </source>
</evidence>
<reference evidence="1 2" key="1">
    <citation type="journal article" date="2023" name="Int. J. Syst. Evol. Microbiol.">
        <title>Streptococcus sciuri sp. nov., Staphylococcus marylandisciuri sp. nov. and Staphylococcus americanisciuri sp. nov., isolated from faeces of eastern grey squirrel (Sciurus carolinensis).</title>
        <authorList>
            <person name="Volokhov D.V."/>
            <person name="Zagorodnyaya T.A."/>
            <person name="Furtak V.A."/>
            <person name="Nattanmai G."/>
            <person name="Randall L."/>
            <person name="Jose S."/>
            <person name="Gao Y."/>
            <person name="Eisenberg T."/>
            <person name="Delmonte P."/>
            <person name="Blom J."/>
            <person name="Mitchell K.K."/>
        </authorList>
    </citation>
    <scope>NUCLEOTIDE SEQUENCE [LARGE SCALE GENOMIC DNA]</scope>
    <source>
        <strain evidence="1 2">GRT3</strain>
    </source>
</reference>
<gene>
    <name evidence="1" type="ORF">NXS11_05575</name>
</gene>
<name>A0ABT2F1P9_9STAP</name>
<sequence length="125" mass="14962">MPKFETRFLESPYLIFEHEWLDGERYEFRTESPYILSVIRNSYSYGGEQGLFELATVLSNNCVCEPIGYLSVREVLEIVEYENCKDDEIEIIREWKKPEDINRVEQRVRFIRNKAKELNKDATEI</sequence>
<dbReference type="RefSeq" id="WP_259199667.1">
    <property type="nucleotide sequence ID" value="NZ_JANUXY010000004.1"/>
</dbReference>
<protein>
    <recommendedName>
        <fullName evidence="3">Phage protein</fullName>
    </recommendedName>
</protein>
<accession>A0ABT2F1P9</accession>
<evidence type="ECO:0000313" key="2">
    <source>
        <dbReference type="Proteomes" id="UP001205609"/>
    </source>
</evidence>
<proteinExistence type="predicted"/>
<keyword evidence="2" id="KW-1185">Reference proteome</keyword>
<dbReference type="EMBL" id="JANUXY010000004">
    <property type="protein sequence ID" value="MCS4486364.1"/>
    <property type="molecule type" value="Genomic_DNA"/>
</dbReference>
<organism evidence="1 2">
    <name type="scientific">Staphylococcus americanisciuri</name>
    <dbReference type="NCBI Taxonomy" id="2973940"/>
    <lineage>
        <taxon>Bacteria</taxon>
        <taxon>Bacillati</taxon>
        <taxon>Bacillota</taxon>
        <taxon>Bacilli</taxon>
        <taxon>Bacillales</taxon>
        <taxon>Staphylococcaceae</taxon>
        <taxon>Staphylococcus</taxon>
    </lineage>
</organism>
<dbReference type="Proteomes" id="UP001205609">
    <property type="component" value="Unassembled WGS sequence"/>
</dbReference>